<sequence length="285" mass="30199">MKTALLLLVQVMVWASLGQAGSHSQCRNDNCAQYVTRTDSGISSRRSRCSSILATTVRPAPVYITRIPREKRPANTVTDTTSPPEPSQIDGAILRADDLDNGAWSWDRCPKPRQFSSACRCWAQITAVTTTLPTSAVTLTRTRYLNVGCAPAATGVSGSSHFACSAGSGMCSCLRAGLSGAFGVTGRDAESGNPPVVGLCVRVAASVDETPGWRANVTGPCAAQNECPLDGSCQSGSVCVYDGSCACGTRRCYDLVPGGCENPTLPVDEVKRRKRALEKRARNYL</sequence>
<dbReference type="OrthoDB" id="5105742at2759"/>
<dbReference type="AlphaFoldDB" id="A0A9P9ATF6"/>
<proteinExistence type="predicted"/>
<evidence type="ECO:0000313" key="3">
    <source>
        <dbReference type="EMBL" id="KAH6899806.1"/>
    </source>
</evidence>
<comment type="caution">
    <text evidence="3">The sequence shown here is derived from an EMBL/GenBank/DDBJ whole genome shotgun (WGS) entry which is preliminary data.</text>
</comment>
<reference evidence="3 4" key="1">
    <citation type="journal article" date="2021" name="Nat. Commun.">
        <title>Genetic determinants of endophytism in the Arabidopsis root mycobiome.</title>
        <authorList>
            <person name="Mesny F."/>
            <person name="Miyauchi S."/>
            <person name="Thiergart T."/>
            <person name="Pickel B."/>
            <person name="Atanasova L."/>
            <person name="Karlsson M."/>
            <person name="Huettel B."/>
            <person name="Barry K.W."/>
            <person name="Haridas S."/>
            <person name="Chen C."/>
            <person name="Bauer D."/>
            <person name="Andreopoulos W."/>
            <person name="Pangilinan J."/>
            <person name="LaButti K."/>
            <person name="Riley R."/>
            <person name="Lipzen A."/>
            <person name="Clum A."/>
            <person name="Drula E."/>
            <person name="Henrissat B."/>
            <person name="Kohler A."/>
            <person name="Grigoriev I.V."/>
            <person name="Martin F.M."/>
            <person name="Hacquard S."/>
        </authorList>
    </citation>
    <scope>NUCLEOTIDE SEQUENCE [LARGE SCALE GENOMIC DNA]</scope>
    <source>
        <strain evidence="3 4">MPI-CAGE-CH-0241</strain>
    </source>
</reference>
<organism evidence="3 4">
    <name type="scientific">Thelonectria olida</name>
    <dbReference type="NCBI Taxonomy" id="1576542"/>
    <lineage>
        <taxon>Eukaryota</taxon>
        <taxon>Fungi</taxon>
        <taxon>Dikarya</taxon>
        <taxon>Ascomycota</taxon>
        <taxon>Pezizomycotina</taxon>
        <taxon>Sordariomycetes</taxon>
        <taxon>Hypocreomycetidae</taxon>
        <taxon>Hypocreales</taxon>
        <taxon>Nectriaceae</taxon>
        <taxon>Thelonectria</taxon>
    </lineage>
</organism>
<dbReference type="EMBL" id="JAGPYM010000001">
    <property type="protein sequence ID" value="KAH6899806.1"/>
    <property type="molecule type" value="Genomic_DNA"/>
</dbReference>
<protein>
    <recommendedName>
        <fullName evidence="5">EB domain-containing protein</fullName>
    </recommendedName>
</protein>
<feature type="signal peptide" evidence="2">
    <location>
        <begin position="1"/>
        <end position="20"/>
    </location>
</feature>
<feature type="chain" id="PRO_5040205357" description="EB domain-containing protein" evidence="2">
    <location>
        <begin position="21"/>
        <end position="285"/>
    </location>
</feature>
<name>A0A9P9ATF6_9HYPO</name>
<evidence type="ECO:0008006" key="5">
    <source>
        <dbReference type="Google" id="ProtNLM"/>
    </source>
</evidence>
<keyword evidence="2" id="KW-0732">Signal</keyword>
<evidence type="ECO:0000313" key="4">
    <source>
        <dbReference type="Proteomes" id="UP000777438"/>
    </source>
</evidence>
<accession>A0A9P9ATF6</accession>
<dbReference type="Proteomes" id="UP000777438">
    <property type="component" value="Unassembled WGS sequence"/>
</dbReference>
<evidence type="ECO:0000256" key="1">
    <source>
        <dbReference type="SAM" id="MobiDB-lite"/>
    </source>
</evidence>
<evidence type="ECO:0000256" key="2">
    <source>
        <dbReference type="SAM" id="SignalP"/>
    </source>
</evidence>
<keyword evidence="4" id="KW-1185">Reference proteome</keyword>
<gene>
    <name evidence="3" type="ORF">B0T10DRAFT_570153</name>
</gene>
<feature type="region of interest" description="Disordered" evidence="1">
    <location>
        <begin position="71"/>
        <end position="90"/>
    </location>
</feature>